<dbReference type="Gene3D" id="3.20.20.70">
    <property type="entry name" value="Aldolase class I"/>
    <property type="match status" value="1"/>
</dbReference>
<evidence type="ECO:0000256" key="7">
    <source>
        <dbReference type="ARBA" id="ARBA00035036"/>
    </source>
</evidence>
<dbReference type="STRING" id="573321.SAMN04488505_101831"/>
<keyword evidence="12" id="KW-1185">Reference proteome</keyword>
<dbReference type="OrthoDB" id="394882at2"/>
<dbReference type="PIRSF" id="PIRSF005943">
    <property type="entry name" value="NMPRT"/>
    <property type="match status" value="1"/>
</dbReference>
<evidence type="ECO:0000313" key="11">
    <source>
        <dbReference type="EMBL" id="SEK75675.1"/>
    </source>
</evidence>
<dbReference type="NCBIfam" id="NF006629">
    <property type="entry name" value="PRK09198.1"/>
    <property type="match status" value="1"/>
</dbReference>
<evidence type="ECO:0000256" key="3">
    <source>
        <dbReference type="ARBA" id="ARBA00022676"/>
    </source>
</evidence>
<evidence type="ECO:0000256" key="5">
    <source>
        <dbReference type="ARBA" id="ARBA00035007"/>
    </source>
</evidence>
<dbReference type="InterPro" id="IPR016471">
    <property type="entry name" value="Nicotinamide_PRibTrfase"/>
</dbReference>
<name>A0A1H7JQD0_9BACT</name>
<gene>
    <name evidence="11" type="ORF">SAMN04488505_101831</name>
</gene>
<evidence type="ECO:0000313" key="12">
    <source>
        <dbReference type="Proteomes" id="UP000198984"/>
    </source>
</evidence>
<comment type="pathway">
    <text evidence="5">Cofactor biosynthesis; NAD(+) biosynthesis; nicotinamide D-ribonucleotide from 5-phospho-alpha-D-ribose 1-diphosphate and nicotinamide: step 1/1.</text>
</comment>
<dbReference type="AlphaFoldDB" id="A0A1H7JQD0"/>
<dbReference type="CDD" id="cd01569">
    <property type="entry name" value="PBEF_like"/>
    <property type="match status" value="1"/>
</dbReference>
<dbReference type="GO" id="GO:0009435">
    <property type="term" value="P:NAD+ biosynthetic process"/>
    <property type="evidence" value="ECO:0007669"/>
    <property type="project" value="InterPro"/>
</dbReference>
<keyword evidence="3 11" id="KW-0328">Glycosyltransferase</keyword>
<dbReference type="InterPro" id="IPR041525">
    <property type="entry name" value="N/Namide_PRibTrfase"/>
</dbReference>
<comment type="similarity">
    <text evidence="1">Belongs to the NAPRTase family.</text>
</comment>
<evidence type="ECO:0000256" key="4">
    <source>
        <dbReference type="ARBA" id="ARBA00022679"/>
    </source>
</evidence>
<sequence>MRINPILLKDGYKVGHKFQYPEGTSLVYSNLTPRKSRNGDVQEIVFFGLQYFIKEYLIREFNESFFSQPREQVLKQYARRMDNYLGKDSITYDHIAALHDLGYLPLEIKALPEGSLVPMRVPIFTIKNTIPEFFWLTNMLETILSAILWKPCTSATTAFQYLKTFTRYAKETVGNDLSFIPWQGHDFSFRGMSGVEDALISGAGHLLSFAGTDTIPAIDFLETYYNADAEKELIGGSVPATEHSVMCMGTQDDEIKTFERLISEVYPAGIVSIVSDTWDFWQVITEFLPALKSRILARNGKVVIRPDSGDPVKIIVGDKDAPVGSPAYKGAIECMWETFGGIITEQGYKLLDGHIGLIYGDSITTERQLAILEGLKQKGFASYNVVLGIGSYTYEYVTRDTFGFAMKATYGEVNGIGRDIFKDPKTDDGTKKSAKGLMQVYRNTITGKLEVKDQCTWEEEAQGELKTVFKDGKVVVDWTLAEIRERLKGMLEENENSTTQKAVSAGV</sequence>
<dbReference type="InterPro" id="IPR041529">
    <property type="entry name" value="DUF5598"/>
</dbReference>
<evidence type="ECO:0000256" key="8">
    <source>
        <dbReference type="ARBA" id="ARBA00047835"/>
    </source>
</evidence>
<accession>A0A1H7JQD0</accession>
<dbReference type="PANTHER" id="PTHR43816">
    <property type="entry name" value="NICOTINAMIDE PHOSPHORIBOSYLTRANSFERASE"/>
    <property type="match status" value="1"/>
</dbReference>
<keyword evidence="2" id="KW-0662">Pyridine nucleotide biosynthesis</keyword>
<reference evidence="11 12" key="1">
    <citation type="submission" date="2016-10" db="EMBL/GenBank/DDBJ databases">
        <authorList>
            <person name="de Groot N.N."/>
        </authorList>
    </citation>
    <scope>NUCLEOTIDE SEQUENCE [LARGE SCALE GENOMIC DNA]</scope>
    <source>
        <strain evidence="11 12">DSM 21039</strain>
    </source>
</reference>
<dbReference type="Pfam" id="PF18127">
    <property type="entry name" value="NAMPT_N"/>
    <property type="match status" value="1"/>
</dbReference>
<evidence type="ECO:0000256" key="2">
    <source>
        <dbReference type="ARBA" id="ARBA00022642"/>
    </source>
</evidence>
<evidence type="ECO:0000256" key="1">
    <source>
        <dbReference type="ARBA" id="ARBA00010897"/>
    </source>
</evidence>
<dbReference type="EMBL" id="FOBB01000001">
    <property type="protein sequence ID" value="SEK75675.1"/>
    <property type="molecule type" value="Genomic_DNA"/>
</dbReference>
<protein>
    <recommendedName>
        <fullName evidence="7">Nicotinamide phosphoribosyltransferase</fullName>
        <ecNumber evidence="6">2.4.2.12</ecNumber>
    </recommendedName>
</protein>
<dbReference type="SUPFAM" id="SSF51690">
    <property type="entry name" value="Nicotinate/Quinolinate PRTase C-terminal domain-like"/>
    <property type="match status" value="1"/>
</dbReference>
<evidence type="ECO:0000259" key="10">
    <source>
        <dbReference type="Pfam" id="PF18127"/>
    </source>
</evidence>
<keyword evidence="4 11" id="KW-0808">Transferase</keyword>
<evidence type="ECO:0000259" key="9">
    <source>
        <dbReference type="Pfam" id="PF04095"/>
    </source>
</evidence>
<dbReference type="InterPro" id="IPR013785">
    <property type="entry name" value="Aldolase_TIM"/>
</dbReference>
<dbReference type="Pfam" id="PF04095">
    <property type="entry name" value="NAPRTase"/>
    <property type="match status" value="1"/>
</dbReference>
<proteinExistence type="inferred from homology"/>
<organism evidence="11 12">
    <name type="scientific">Chitinophaga rupis</name>
    <dbReference type="NCBI Taxonomy" id="573321"/>
    <lineage>
        <taxon>Bacteria</taxon>
        <taxon>Pseudomonadati</taxon>
        <taxon>Bacteroidota</taxon>
        <taxon>Chitinophagia</taxon>
        <taxon>Chitinophagales</taxon>
        <taxon>Chitinophagaceae</taxon>
        <taxon>Chitinophaga</taxon>
    </lineage>
</organism>
<dbReference type="PANTHER" id="PTHR43816:SF1">
    <property type="entry name" value="NICOTINAMIDE PHOSPHORIBOSYLTRANSFERASE"/>
    <property type="match status" value="1"/>
</dbReference>
<dbReference type="EC" id="2.4.2.12" evidence="6"/>
<evidence type="ECO:0000256" key="6">
    <source>
        <dbReference type="ARBA" id="ARBA00035024"/>
    </source>
</evidence>
<feature type="domain" description="Nicotinate/nicotinamide phosphoribosyltransferase" evidence="9">
    <location>
        <begin position="184"/>
        <end position="472"/>
    </location>
</feature>
<feature type="domain" description="Nicotinamide phosphoribosyltransferase N-terminal" evidence="10">
    <location>
        <begin position="6"/>
        <end position="71"/>
    </location>
</feature>
<dbReference type="RefSeq" id="WP_089906855.1">
    <property type="nucleotide sequence ID" value="NZ_FOBB01000001.1"/>
</dbReference>
<dbReference type="GO" id="GO:0047280">
    <property type="term" value="F:nicotinamide phosphoribosyltransferase activity"/>
    <property type="evidence" value="ECO:0007669"/>
    <property type="project" value="UniProtKB-EC"/>
</dbReference>
<comment type="catalytic activity">
    <reaction evidence="8">
        <text>beta-nicotinamide D-ribonucleotide + diphosphate = 5-phospho-alpha-D-ribose 1-diphosphate + nicotinamide + H(+)</text>
        <dbReference type="Rhea" id="RHEA:16149"/>
        <dbReference type="ChEBI" id="CHEBI:14649"/>
        <dbReference type="ChEBI" id="CHEBI:15378"/>
        <dbReference type="ChEBI" id="CHEBI:17154"/>
        <dbReference type="ChEBI" id="CHEBI:33019"/>
        <dbReference type="ChEBI" id="CHEBI:58017"/>
        <dbReference type="EC" id="2.4.2.12"/>
    </reaction>
    <physiologicalReaction direction="right-to-left" evidence="8">
        <dbReference type="Rhea" id="RHEA:16151"/>
    </physiologicalReaction>
</comment>
<dbReference type="Proteomes" id="UP000198984">
    <property type="component" value="Unassembled WGS sequence"/>
</dbReference>
<dbReference type="InterPro" id="IPR036068">
    <property type="entry name" value="Nicotinate_pribotase-like_C"/>
</dbReference>